<gene>
    <name evidence="5" type="ORF">EII21_02305</name>
</gene>
<reference evidence="5 6" key="1">
    <citation type="submission" date="2018-11" db="EMBL/GenBank/DDBJ databases">
        <title>Genomes From Bacteria Associated with the Canine Oral Cavity: a Test Case for Automated Genome-Based Taxonomic Assignment.</title>
        <authorList>
            <person name="Coil D.A."/>
            <person name="Jospin G."/>
            <person name="Darling A.E."/>
            <person name="Wallis C."/>
            <person name="Davis I.J."/>
            <person name="Harris S."/>
            <person name="Eisen J.A."/>
            <person name="Holcombe L.J."/>
            <person name="O'Flynn C."/>
        </authorList>
    </citation>
    <scope>NUCLEOTIDE SEQUENCE [LARGE SCALE GENOMIC DNA]</scope>
    <source>
        <strain evidence="5 6">COT-280</strain>
    </source>
</reference>
<feature type="active site" description="Tele-phosphohistidine intermediate" evidence="2">
    <location>
        <position position="12"/>
    </location>
</feature>
<evidence type="ECO:0000256" key="2">
    <source>
        <dbReference type="PIRSR" id="PIRSR613078-1"/>
    </source>
</evidence>
<evidence type="ECO:0000313" key="5">
    <source>
        <dbReference type="EMBL" id="RRD91243.1"/>
    </source>
</evidence>
<dbReference type="InterPro" id="IPR001345">
    <property type="entry name" value="PG/BPGM_mutase_AS"/>
</dbReference>
<dbReference type="InterPro" id="IPR013078">
    <property type="entry name" value="His_Pase_superF_clade-1"/>
</dbReference>
<evidence type="ECO:0000256" key="1">
    <source>
        <dbReference type="ARBA" id="ARBA00022801"/>
    </source>
</evidence>
<dbReference type="Gene3D" id="3.40.50.1240">
    <property type="entry name" value="Phosphoglycerate mutase-like"/>
    <property type="match status" value="1"/>
</dbReference>
<evidence type="ECO:0000256" key="3">
    <source>
        <dbReference type="PIRSR" id="PIRSR613078-2"/>
    </source>
</evidence>
<dbReference type="AlphaFoldDB" id="A0A3P2AC81"/>
<feature type="active site" description="Proton donor/acceptor" evidence="2">
    <location>
        <position position="92"/>
    </location>
</feature>
<dbReference type="CDD" id="cd07067">
    <property type="entry name" value="HP_PGM_like"/>
    <property type="match status" value="1"/>
</dbReference>
<dbReference type="SUPFAM" id="SSF53254">
    <property type="entry name" value="Phosphoglycerate mutase-like"/>
    <property type="match status" value="1"/>
</dbReference>
<feature type="site" description="Transition state stabilizer" evidence="4">
    <location>
        <position position="177"/>
    </location>
</feature>
<dbReference type="GO" id="GO:0043456">
    <property type="term" value="P:regulation of pentose-phosphate shunt"/>
    <property type="evidence" value="ECO:0007669"/>
    <property type="project" value="TreeGrafter"/>
</dbReference>
<comment type="caution">
    <text evidence="5">The sequence shown here is derived from an EMBL/GenBank/DDBJ whole genome shotgun (WGS) entry which is preliminary data.</text>
</comment>
<dbReference type="InterPro" id="IPR029033">
    <property type="entry name" value="His_PPase_superfam"/>
</dbReference>
<protein>
    <submittedName>
        <fullName evidence="5">Histidine phosphatase family protein</fullName>
    </submittedName>
</protein>
<organism evidence="5 6">
    <name type="scientific">Conchiformibius steedae</name>
    <dbReference type="NCBI Taxonomy" id="153493"/>
    <lineage>
        <taxon>Bacteria</taxon>
        <taxon>Pseudomonadati</taxon>
        <taxon>Pseudomonadota</taxon>
        <taxon>Betaproteobacteria</taxon>
        <taxon>Neisseriales</taxon>
        <taxon>Neisseriaceae</taxon>
        <taxon>Conchiformibius</taxon>
    </lineage>
</organism>
<dbReference type="GO" id="GO:0045820">
    <property type="term" value="P:negative regulation of glycolytic process"/>
    <property type="evidence" value="ECO:0007669"/>
    <property type="project" value="TreeGrafter"/>
</dbReference>
<keyword evidence="6" id="KW-1185">Reference proteome</keyword>
<dbReference type="SMART" id="SM00855">
    <property type="entry name" value="PGAM"/>
    <property type="match status" value="1"/>
</dbReference>
<dbReference type="PANTHER" id="PTHR46517:SF1">
    <property type="entry name" value="FRUCTOSE-2,6-BISPHOSPHATASE TIGAR"/>
    <property type="match status" value="1"/>
</dbReference>
<evidence type="ECO:0000313" key="6">
    <source>
        <dbReference type="Proteomes" id="UP000269923"/>
    </source>
</evidence>
<dbReference type="RefSeq" id="WP_260426485.1">
    <property type="nucleotide sequence ID" value="NZ_RQYC01000002.1"/>
</dbReference>
<dbReference type="InterPro" id="IPR051695">
    <property type="entry name" value="Phosphoglycerate_Mutase"/>
</dbReference>
<sequence>MKRDLEVYLVRHGQTEFNAAARLQGQADSPLTAAGAAAAYDLGVKLRGELREPPFAAAFCSTLARTRTTAQAILRGAGCPDLPIRELADLREYGFGRFEGQPAEVLYRHLSDLLGLPDTATLLQRYRHGSSNLFAELLSRTEAGCETEAAFTDRLWRGMNHVAEHSPAQGRVLVVSHGMAIVALIKSLNPNAILYKSPPNVAVSRLHFDGTRWQIVAVAAPDTGSRP</sequence>
<dbReference type="PANTHER" id="PTHR46517">
    <property type="entry name" value="FRUCTOSE-2,6-BISPHOSPHATASE TIGAR"/>
    <property type="match status" value="1"/>
</dbReference>
<keyword evidence="1" id="KW-0378">Hydrolase</keyword>
<evidence type="ECO:0000256" key="4">
    <source>
        <dbReference type="PIRSR" id="PIRSR613078-3"/>
    </source>
</evidence>
<name>A0A3P2AC81_9NEIS</name>
<proteinExistence type="predicted"/>
<feature type="binding site" evidence="3">
    <location>
        <position position="65"/>
    </location>
    <ligand>
        <name>substrate</name>
    </ligand>
</feature>
<dbReference type="Pfam" id="PF00300">
    <property type="entry name" value="His_Phos_1"/>
    <property type="match status" value="1"/>
</dbReference>
<dbReference type="PROSITE" id="PS00175">
    <property type="entry name" value="PG_MUTASE"/>
    <property type="match status" value="1"/>
</dbReference>
<accession>A0A3P2AC81</accession>
<dbReference type="GO" id="GO:0004331">
    <property type="term" value="F:fructose-2,6-bisphosphate 2-phosphatase activity"/>
    <property type="evidence" value="ECO:0007669"/>
    <property type="project" value="TreeGrafter"/>
</dbReference>
<dbReference type="GO" id="GO:0005829">
    <property type="term" value="C:cytosol"/>
    <property type="evidence" value="ECO:0007669"/>
    <property type="project" value="TreeGrafter"/>
</dbReference>
<dbReference type="STRING" id="1121352.GCA_000620925_00233"/>
<dbReference type="Proteomes" id="UP000269923">
    <property type="component" value="Unassembled WGS sequence"/>
</dbReference>
<feature type="binding site" evidence="3">
    <location>
        <begin position="11"/>
        <end position="18"/>
    </location>
    <ligand>
        <name>substrate</name>
    </ligand>
</feature>
<dbReference type="EMBL" id="RQYC01000002">
    <property type="protein sequence ID" value="RRD91243.1"/>
    <property type="molecule type" value="Genomic_DNA"/>
</dbReference>